<evidence type="ECO:0000256" key="1">
    <source>
        <dbReference type="ARBA" id="ARBA00008468"/>
    </source>
</evidence>
<dbReference type="Proteomes" id="UP001628156">
    <property type="component" value="Unassembled WGS sequence"/>
</dbReference>
<dbReference type="InterPro" id="IPR019269">
    <property type="entry name" value="BLOC1_su2"/>
</dbReference>
<evidence type="ECO:0008006" key="5">
    <source>
        <dbReference type="Google" id="ProtNLM"/>
    </source>
</evidence>
<comment type="similarity">
    <text evidence="1">Belongs to the BLOC1S2 family.</text>
</comment>
<accession>A0ABQ0DAV6</accession>
<reference evidence="3 4" key="1">
    <citation type="journal article" date="2019" name="PLoS Negl. Trop. Dis.">
        <title>Whole genome sequencing of Entamoeba nuttalli reveals mammalian host-related molecular signatures and a novel octapeptide-repeat surface protein.</title>
        <authorList>
            <person name="Tanaka M."/>
            <person name="Makiuchi T."/>
            <person name="Komiyama T."/>
            <person name="Shiina T."/>
            <person name="Osaki K."/>
            <person name="Tachibana H."/>
        </authorList>
    </citation>
    <scope>NUCLEOTIDE SEQUENCE [LARGE SCALE GENOMIC DNA]</scope>
    <source>
        <strain evidence="3 4">P19-061405</strain>
    </source>
</reference>
<comment type="caution">
    <text evidence="3">The sequence shown here is derived from an EMBL/GenBank/DDBJ whole genome shotgun (WGS) entry which is preliminary data.</text>
</comment>
<evidence type="ECO:0000313" key="3">
    <source>
        <dbReference type="EMBL" id="GAB1219888.1"/>
    </source>
</evidence>
<dbReference type="EMBL" id="BAAFRS010000046">
    <property type="protein sequence ID" value="GAB1219888.1"/>
    <property type="molecule type" value="Genomic_DNA"/>
</dbReference>
<feature type="coiled-coil region" evidence="2">
    <location>
        <begin position="68"/>
        <end position="102"/>
    </location>
</feature>
<protein>
    <recommendedName>
        <fullName evidence="5">Biogenesis of lysosome-related organelles complex 1 subunit 2</fullName>
    </recommendedName>
</protein>
<keyword evidence="2" id="KW-0175">Coiled coil</keyword>
<proteinExistence type="inferred from homology"/>
<evidence type="ECO:0000313" key="4">
    <source>
        <dbReference type="Proteomes" id="UP001628156"/>
    </source>
</evidence>
<keyword evidence="4" id="KW-1185">Reference proteome</keyword>
<gene>
    <name evidence="3" type="ORF">ENUP19_0046G0038</name>
</gene>
<dbReference type="PANTHER" id="PTHR46479">
    <property type="entry name" value="BIOGENESIS OF LYSOSOME-RELATED ORGANELLES COMPLEX 1 SUBUNIT 2"/>
    <property type="match status" value="1"/>
</dbReference>
<organism evidence="3 4">
    <name type="scientific">Entamoeba nuttalli</name>
    <dbReference type="NCBI Taxonomy" id="412467"/>
    <lineage>
        <taxon>Eukaryota</taxon>
        <taxon>Amoebozoa</taxon>
        <taxon>Evosea</taxon>
        <taxon>Archamoebae</taxon>
        <taxon>Mastigamoebida</taxon>
        <taxon>Entamoebidae</taxon>
        <taxon>Entamoeba</taxon>
    </lineage>
</organism>
<dbReference type="PANTHER" id="PTHR46479:SF1">
    <property type="entry name" value="BIOGENESIS OF LYSOSOME-RELATED ORGANELLES COMPLEX 1 SUBUNIT 2"/>
    <property type="match status" value="1"/>
</dbReference>
<dbReference type="Pfam" id="PF10046">
    <property type="entry name" value="BLOC1_2"/>
    <property type="match status" value="1"/>
</dbReference>
<evidence type="ECO:0000256" key="2">
    <source>
        <dbReference type="SAM" id="Coils"/>
    </source>
</evidence>
<name>A0ABQ0DAV6_9EUKA</name>
<sequence length="124" mass="14337">MQQQKSNDELLNESAQRVVEDISKLMNNELNMARQDFKFYTAVNNEASKKVEKISDIVASNSKSVELIEQSYNELEEYRKYVDQLETTLDGIELTVGQLDEQTKMIEASFRAIERKLAQQALKK</sequence>